<gene>
    <name evidence="7" type="ORF">IMC76_00495</name>
</gene>
<keyword evidence="4" id="KW-0479">Metal-binding</keyword>
<evidence type="ECO:0000256" key="2">
    <source>
        <dbReference type="ARBA" id="ARBA00006706"/>
    </source>
</evidence>
<dbReference type="AlphaFoldDB" id="A0A7M1LFI4"/>
<evidence type="ECO:0000313" key="8">
    <source>
        <dbReference type="Proteomes" id="UP000594749"/>
    </source>
</evidence>
<name>A0A7M1LFI4_9BACT</name>
<comment type="cofactor">
    <cofactor evidence="1">
        <name>Mg(2+)</name>
        <dbReference type="ChEBI" id="CHEBI:18420"/>
    </cofactor>
</comment>
<dbReference type="InterPro" id="IPR008949">
    <property type="entry name" value="Isoprenoid_synthase_dom_sf"/>
</dbReference>
<evidence type="ECO:0000256" key="5">
    <source>
        <dbReference type="ARBA" id="ARBA00022842"/>
    </source>
</evidence>
<keyword evidence="8" id="KW-1185">Reference proteome</keyword>
<dbReference type="GO" id="GO:0004659">
    <property type="term" value="F:prenyltransferase activity"/>
    <property type="evidence" value="ECO:0007669"/>
    <property type="project" value="InterPro"/>
</dbReference>
<dbReference type="CDD" id="cd00685">
    <property type="entry name" value="Trans_IPPS_HT"/>
    <property type="match status" value="1"/>
</dbReference>
<comment type="similarity">
    <text evidence="2 6">Belongs to the FPP/GGPP synthase family.</text>
</comment>
<keyword evidence="5" id="KW-0460">Magnesium</keyword>
<reference evidence="7 8" key="1">
    <citation type="submission" date="2020-10" db="EMBL/GenBank/DDBJ databases">
        <title>Campylobacter and Helicobacter PacBio genomes.</title>
        <authorList>
            <person name="Lane C."/>
        </authorList>
    </citation>
    <scope>NUCLEOTIDE SEQUENCE [LARGE SCALE GENOMIC DNA]</scope>
    <source>
        <strain evidence="7 8">2016D-0077</strain>
    </source>
</reference>
<dbReference type="OrthoDB" id="9805316at2"/>
<dbReference type="EMBL" id="CP063078">
    <property type="protein sequence ID" value="QOQ87337.1"/>
    <property type="molecule type" value="Genomic_DNA"/>
</dbReference>
<dbReference type="GO" id="GO:0046872">
    <property type="term" value="F:metal ion binding"/>
    <property type="evidence" value="ECO:0007669"/>
    <property type="project" value="UniProtKB-KW"/>
</dbReference>
<protein>
    <submittedName>
        <fullName evidence="7">Polyprenyl synthetase family protein</fullName>
    </submittedName>
</protein>
<dbReference type="PROSITE" id="PS00444">
    <property type="entry name" value="POLYPRENYL_SYNTHASE_2"/>
    <property type="match status" value="1"/>
</dbReference>
<dbReference type="GO" id="GO:0008299">
    <property type="term" value="P:isoprenoid biosynthetic process"/>
    <property type="evidence" value="ECO:0007669"/>
    <property type="project" value="InterPro"/>
</dbReference>
<dbReference type="PANTHER" id="PTHR12001">
    <property type="entry name" value="GERANYLGERANYL PYROPHOSPHATE SYNTHASE"/>
    <property type="match status" value="1"/>
</dbReference>
<dbReference type="Pfam" id="PF00348">
    <property type="entry name" value="polyprenyl_synt"/>
    <property type="match status" value="1"/>
</dbReference>
<organism evidence="7 8">
    <name type="scientific">Campylobacter corcagiensis</name>
    <dbReference type="NCBI Taxonomy" id="1448857"/>
    <lineage>
        <taxon>Bacteria</taxon>
        <taxon>Pseudomonadati</taxon>
        <taxon>Campylobacterota</taxon>
        <taxon>Epsilonproteobacteria</taxon>
        <taxon>Campylobacterales</taxon>
        <taxon>Campylobacteraceae</taxon>
        <taxon>Campylobacter</taxon>
    </lineage>
</organism>
<keyword evidence="3 6" id="KW-0808">Transferase</keyword>
<evidence type="ECO:0000313" key="7">
    <source>
        <dbReference type="EMBL" id="QOQ87337.1"/>
    </source>
</evidence>
<evidence type="ECO:0000256" key="6">
    <source>
        <dbReference type="RuleBase" id="RU004466"/>
    </source>
</evidence>
<dbReference type="RefSeq" id="WP_025803908.1">
    <property type="nucleotide sequence ID" value="NZ_CP053842.1"/>
</dbReference>
<dbReference type="InterPro" id="IPR033749">
    <property type="entry name" value="Polyprenyl_synt_CS"/>
</dbReference>
<evidence type="ECO:0000256" key="4">
    <source>
        <dbReference type="ARBA" id="ARBA00022723"/>
    </source>
</evidence>
<proteinExistence type="inferred from homology"/>
<dbReference type="SFLD" id="SFLDS00005">
    <property type="entry name" value="Isoprenoid_Synthase_Type_I"/>
    <property type="match status" value="1"/>
</dbReference>
<evidence type="ECO:0000256" key="1">
    <source>
        <dbReference type="ARBA" id="ARBA00001946"/>
    </source>
</evidence>
<accession>A0A7M1LFI4</accession>
<dbReference type="Gene3D" id="1.10.600.10">
    <property type="entry name" value="Farnesyl Diphosphate Synthase"/>
    <property type="match status" value="1"/>
</dbReference>
<dbReference type="PROSITE" id="PS00723">
    <property type="entry name" value="POLYPRENYL_SYNTHASE_1"/>
    <property type="match status" value="1"/>
</dbReference>
<dbReference type="InterPro" id="IPR000092">
    <property type="entry name" value="Polyprenyl_synt"/>
</dbReference>
<evidence type="ECO:0000256" key="3">
    <source>
        <dbReference type="ARBA" id="ARBA00022679"/>
    </source>
</evidence>
<dbReference type="Proteomes" id="UP000594749">
    <property type="component" value="Chromosome"/>
</dbReference>
<dbReference type="SUPFAM" id="SSF48576">
    <property type="entry name" value="Terpenoid synthases"/>
    <property type="match status" value="1"/>
</dbReference>
<dbReference type="PANTHER" id="PTHR12001:SF69">
    <property type="entry name" value="ALL TRANS-POLYPRENYL-DIPHOSPHATE SYNTHASE PDSS1"/>
    <property type="match status" value="1"/>
</dbReference>
<sequence length="298" mass="33487">MLEKIDQIMKELIFSFGYDKASEMFQSISSGKKLRSKLILKIAPLSDESLKLCAIVELIHSASLLHDDVIDESSTRRGKASVNATYGSKNAIMLGDILYSKGYYELTKFDSFICREISKAVSLLSIGELMDVELSKSFNTNKDKYINMIYNKTAVLIEASAKCGAFLAGLDTDKFAQYGKNLGLAFQIIDDVLDITQSSDTLGKPSLSDFKDGKTTLPYIYLYENLDENDKEILKSYFAKELDDSQISWIKSKFNEHNIVQKTINEAKNLAKEGILAIDEYKNDGLVAVMKNMVDREF</sequence>